<keyword evidence="9" id="KW-1185">Reference proteome</keyword>
<comment type="similarity">
    <text evidence="6">Belongs to the nlpA lipoprotein family.</text>
</comment>
<keyword evidence="3" id="KW-0472">Membrane</keyword>
<reference evidence="8 9" key="1">
    <citation type="submission" date="2019-03" db="EMBL/GenBank/DDBJ databases">
        <title>Genomic features of bacteria from cold environments.</title>
        <authorList>
            <person name="Shen L."/>
        </authorList>
    </citation>
    <scope>NUCLEOTIDE SEQUENCE [LARGE SCALE GENOMIC DNA]</scope>
    <source>
        <strain evidence="9">T3246-1</strain>
    </source>
</reference>
<sequence length="284" mass="29930">MRTPRRTSRAILAASTLTVAGLTLAACGGGDAGSGDDESAGSDGHITIGASPTPHAEILEFVQENLAADAGLELEIVTYDDYVLPNTALSEGDLDANYFQHLPYFEEQVASQGFDFDHFEGVHIEPFAVYSETLTDIADLPQGAQIGIPNDPSNQGRALDLLAQAGVITLSADDAATAGIADVDENELGLEFIEADAASLVRTLQDVDAAVINGNFALEGGLNPAEDSLVIEDGEGNPYANFVAVRSEDIDDPDLVALDELLHSDEVRAFIEETWPAGEIIPAF</sequence>
<keyword evidence="5 6" id="KW-0449">Lipoprotein</keyword>
<feature type="signal peptide" evidence="7">
    <location>
        <begin position="1"/>
        <end position="25"/>
    </location>
</feature>
<dbReference type="PANTHER" id="PTHR30429:SF1">
    <property type="entry name" value="D-METHIONINE-BINDING LIPOPROTEIN METQ-RELATED"/>
    <property type="match status" value="1"/>
</dbReference>
<dbReference type="EMBL" id="SMNA01000007">
    <property type="protein sequence ID" value="TDE91626.1"/>
    <property type="molecule type" value="Genomic_DNA"/>
</dbReference>
<proteinExistence type="inferred from homology"/>
<evidence type="ECO:0000256" key="1">
    <source>
        <dbReference type="ARBA" id="ARBA00004635"/>
    </source>
</evidence>
<name>A0ABY2E121_9MICO</name>
<dbReference type="CDD" id="cd13597">
    <property type="entry name" value="PBP2_lipoprotein_Tp32"/>
    <property type="match status" value="1"/>
</dbReference>
<dbReference type="Pfam" id="PF03180">
    <property type="entry name" value="Lipoprotein_9"/>
    <property type="match status" value="1"/>
</dbReference>
<dbReference type="PROSITE" id="PS51257">
    <property type="entry name" value="PROKAR_LIPOPROTEIN"/>
    <property type="match status" value="1"/>
</dbReference>
<evidence type="ECO:0000313" key="8">
    <source>
        <dbReference type="EMBL" id="TDE91626.1"/>
    </source>
</evidence>
<dbReference type="Gene3D" id="3.40.190.10">
    <property type="entry name" value="Periplasmic binding protein-like II"/>
    <property type="match status" value="2"/>
</dbReference>
<evidence type="ECO:0000256" key="5">
    <source>
        <dbReference type="ARBA" id="ARBA00023288"/>
    </source>
</evidence>
<evidence type="ECO:0000256" key="6">
    <source>
        <dbReference type="PIRNR" id="PIRNR002854"/>
    </source>
</evidence>
<evidence type="ECO:0000256" key="2">
    <source>
        <dbReference type="ARBA" id="ARBA00022729"/>
    </source>
</evidence>
<dbReference type="SUPFAM" id="SSF53850">
    <property type="entry name" value="Periplasmic binding protein-like II"/>
    <property type="match status" value="1"/>
</dbReference>
<evidence type="ECO:0000256" key="4">
    <source>
        <dbReference type="ARBA" id="ARBA00023139"/>
    </source>
</evidence>
<comment type="subcellular location">
    <subcellularLocation>
        <location evidence="1">Membrane</location>
        <topology evidence="1">Lipid-anchor</topology>
    </subcellularLocation>
</comment>
<dbReference type="RefSeq" id="WP_133108660.1">
    <property type="nucleotide sequence ID" value="NZ_SMNA01000007.1"/>
</dbReference>
<dbReference type="PIRSF" id="PIRSF002854">
    <property type="entry name" value="MetQ"/>
    <property type="match status" value="1"/>
</dbReference>
<dbReference type="InterPro" id="IPR004872">
    <property type="entry name" value="Lipoprotein_NlpA"/>
</dbReference>
<gene>
    <name evidence="8" type="ORF">EXU48_15910</name>
</gene>
<evidence type="ECO:0000256" key="3">
    <source>
        <dbReference type="ARBA" id="ARBA00023136"/>
    </source>
</evidence>
<evidence type="ECO:0000313" key="9">
    <source>
        <dbReference type="Proteomes" id="UP000504882"/>
    </source>
</evidence>
<evidence type="ECO:0000256" key="7">
    <source>
        <dbReference type="SAM" id="SignalP"/>
    </source>
</evidence>
<feature type="chain" id="PRO_5046642470" description="Lipoprotein" evidence="7">
    <location>
        <begin position="26"/>
        <end position="284"/>
    </location>
</feature>
<dbReference type="PANTHER" id="PTHR30429">
    <property type="entry name" value="D-METHIONINE-BINDING LIPOPROTEIN METQ"/>
    <property type="match status" value="1"/>
</dbReference>
<comment type="caution">
    <text evidence="8">The sequence shown here is derived from an EMBL/GenBank/DDBJ whole genome shotgun (WGS) entry which is preliminary data.</text>
</comment>
<organism evidence="8 9">
    <name type="scientific">Occultella glacieicola</name>
    <dbReference type="NCBI Taxonomy" id="2518684"/>
    <lineage>
        <taxon>Bacteria</taxon>
        <taxon>Bacillati</taxon>
        <taxon>Actinomycetota</taxon>
        <taxon>Actinomycetes</taxon>
        <taxon>Micrococcales</taxon>
        <taxon>Ruaniaceae</taxon>
        <taxon>Occultella</taxon>
    </lineage>
</organism>
<keyword evidence="2 7" id="KW-0732">Signal</keyword>
<protein>
    <recommendedName>
        <fullName evidence="6">Lipoprotein</fullName>
    </recommendedName>
</protein>
<keyword evidence="4" id="KW-0564">Palmitate</keyword>
<dbReference type="Proteomes" id="UP000504882">
    <property type="component" value="Unassembled WGS sequence"/>
</dbReference>
<accession>A0ABY2E121</accession>